<evidence type="ECO:0000313" key="2">
    <source>
        <dbReference type="EMBL" id="TKC01915.1"/>
    </source>
</evidence>
<proteinExistence type="predicted"/>
<keyword evidence="1" id="KW-0732">Signal</keyword>
<dbReference type="OrthoDB" id="1119147at2"/>
<reference evidence="2 3" key="1">
    <citation type="submission" date="2019-04" db="EMBL/GenBank/DDBJ databases">
        <title>Pedobacter sp. AR-2-6 sp. nov., isolated from Arctic soil.</title>
        <authorList>
            <person name="Dahal R.H."/>
            <person name="Kim D.-U."/>
        </authorList>
    </citation>
    <scope>NUCLEOTIDE SEQUENCE [LARGE SCALE GENOMIC DNA]</scope>
    <source>
        <strain evidence="2 3">AR-2-6</strain>
    </source>
</reference>
<evidence type="ECO:0000256" key="1">
    <source>
        <dbReference type="SAM" id="SignalP"/>
    </source>
</evidence>
<gene>
    <name evidence="2" type="ORF">FA045_06620</name>
</gene>
<dbReference type="RefSeq" id="WP_136875742.1">
    <property type="nucleotide sequence ID" value="NZ_SWBO01000003.1"/>
</dbReference>
<dbReference type="Proteomes" id="UP000310477">
    <property type="component" value="Unassembled WGS sequence"/>
</dbReference>
<accession>A0A4U1C8J4</accession>
<feature type="chain" id="PRO_5020672409" evidence="1">
    <location>
        <begin position="20"/>
        <end position="148"/>
    </location>
</feature>
<dbReference type="Gene3D" id="3.10.450.50">
    <property type="match status" value="1"/>
</dbReference>
<protein>
    <submittedName>
        <fullName evidence="2">Uncharacterized protein</fullName>
    </submittedName>
</protein>
<name>A0A4U1C8J4_9SPHI</name>
<sequence>MKTLFPVLFLLLTCFTANAQEKTTAQKEVEQTVVNFFDAISALDFEKMKSFTKDIQFVEYGEVWDLNVLIDHLKPMLGKGVKRTNQLKFNKTMVHNNAAWVIYYNTADFLATNGRKDHADWLESVTLIKDKGKWKITLLHSTELPFKN</sequence>
<dbReference type="EMBL" id="SWBO01000003">
    <property type="protein sequence ID" value="TKC01915.1"/>
    <property type="molecule type" value="Genomic_DNA"/>
</dbReference>
<feature type="signal peptide" evidence="1">
    <location>
        <begin position="1"/>
        <end position="19"/>
    </location>
</feature>
<dbReference type="SUPFAM" id="SSF54427">
    <property type="entry name" value="NTF2-like"/>
    <property type="match status" value="1"/>
</dbReference>
<evidence type="ECO:0000313" key="3">
    <source>
        <dbReference type="Proteomes" id="UP000310477"/>
    </source>
</evidence>
<dbReference type="InterPro" id="IPR032710">
    <property type="entry name" value="NTF2-like_dom_sf"/>
</dbReference>
<keyword evidence="3" id="KW-1185">Reference proteome</keyword>
<comment type="caution">
    <text evidence="2">The sequence shown here is derived from an EMBL/GenBank/DDBJ whole genome shotgun (WGS) entry which is preliminary data.</text>
</comment>
<organism evidence="2 3">
    <name type="scientific">Pedobacter cryotolerans</name>
    <dbReference type="NCBI Taxonomy" id="2571270"/>
    <lineage>
        <taxon>Bacteria</taxon>
        <taxon>Pseudomonadati</taxon>
        <taxon>Bacteroidota</taxon>
        <taxon>Sphingobacteriia</taxon>
        <taxon>Sphingobacteriales</taxon>
        <taxon>Sphingobacteriaceae</taxon>
        <taxon>Pedobacter</taxon>
    </lineage>
</organism>
<dbReference type="AlphaFoldDB" id="A0A4U1C8J4"/>